<dbReference type="SMART" id="SM00320">
    <property type="entry name" value="WD40"/>
    <property type="match status" value="3"/>
</dbReference>
<feature type="repeat" description="WD" evidence="4">
    <location>
        <begin position="97"/>
        <end position="139"/>
    </location>
</feature>
<dbReference type="InterPro" id="IPR015943">
    <property type="entry name" value="WD40/YVTN_repeat-like_dom_sf"/>
</dbReference>
<dbReference type="InterPro" id="IPR051972">
    <property type="entry name" value="Glutamate-rich_WD_repeat"/>
</dbReference>
<sequence length="189" mass="21145">MSSLMLQENTSIIEDIKWSNKENDILASCGSDGAVRIWDCRCNARKCVAHVLASDSSVGVISWSQNRPLILSGSDLGEIKIWDLRVLGLDCPSSAFFNYHQKEITSIEWHPSESTIFAASSDDNQITLWDLSAEECDDSDEQAGVLPPQLMFIHMGQKEIKEIHWHRQYPGLIGSVDIDGYNLFKASNV</sequence>
<dbReference type="InterPro" id="IPR001680">
    <property type="entry name" value="WD40_rpt"/>
</dbReference>
<dbReference type="InterPro" id="IPR020472">
    <property type="entry name" value="WD40_PAC1"/>
</dbReference>
<feature type="repeat" description="WD" evidence="4">
    <location>
        <begin position="6"/>
        <end position="39"/>
    </location>
</feature>
<protein>
    <recommendedName>
        <fullName evidence="3">Glutamate-rich WD repeat-containing protein 1</fullName>
    </recommendedName>
</protein>
<keyword evidence="1 4" id="KW-0853">WD repeat</keyword>
<dbReference type="PRINTS" id="PR00320">
    <property type="entry name" value="GPROTEINBRPT"/>
</dbReference>
<keyword evidence="2" id="KW-0677">Repeat</keyword>
<evidence type="ECO:0000256" key="1">
    <source>
        <dbReference type="ARBA" id="ARBA00022574"/>
    </source>
</evidence>
<dbReference type="Gene3D" id="2.130.10.10">
    <property type="entry name" value="YVTN repeat-like/Quinoprotein amine dehydrogenase"/>
    <property type="match status" value="1"/>
</dbReference>
<dbReference type="GO" id="GO:0042254">
    <property type="term" value="P:ribosome biogenesis"/>
    <property type="evidence" value="ECO:0007669"/>
    <property type="project" value="TreeGrafter"/>
</dbReference>
<organism evidence="5">
    <name type="scientific">Myxobolus squamalis</name>
    <name type="common">Myxosporean</name>
    <dbReference type="NCBI Taxonomy" id="59785"/>
    <lineage>
        <taxon>Eukaryota</taxon>
        <taxon>Metazoa</taxon>
        <taxon>Cnidaria</taxon>
        <taxon>Myxozoa</taxon>
        <taxon>Myxosporea</taxon>
        <taxon>Bivalvulida</taxon>
        <taxon>Platysporina</taxon>
        <taxon>Myxobolidae</taxon>
        <taxon>Myxobolus</taxon>
    </lineage>
</organism>
<dbReference type="EMBL" id="GHBR01001687">
    <property type="protein sequence ID" value="NDJ96829.1"/>
    <property type="molecule type" value="Transcribed_RNA"/>
</dbReference>
<evidence type="ECO:0000256" key="4">
    <source>
        <dbReference type="PROSITE-ProRule" id="PRU00221"/>
    </source>
</evidence>
<dbReference type="InterPro" id="IPR036322">
    <property type="entry name" value="WD40_repeat_dom_sf"/>
</dbReference>
<evidence type="ECO:0000256" key="3">
    <source>
        <dbReference type="ARBA" id="ARBA00040876"/>
    </source>
</evidence>
<proteinExistence type="predicted"/>
<evidence type="ECO:0000313" key="5">
    <source>
        <dbReference type="EMBL" id="NDJ96829.1"/>
    </source>
</evidence>
<dbReference type="PANTHER" id="PTHR45903:SF1">
    <property type="entry name" value="GLUTAMATE-RICH WD REPEAT-CONTAINING PROTEIN 1"/>
    <property type="match status" value="1"/>
</dbReference>
<dbReference type="GO" id="GO:0005730">
    <property type="term" value="C:nucleolus"/>
    <property type="evidence" value="ECO:0007669"/>
    <property type="project" value="TreeGrafter"/>
</dbReference>
<dbReference type="PROSITE" id="PS50082">
    <property type="entry name" value="WD_REPEATS_2"/>
    <property type="match status" value="3"/>
</dbReference>
<evidence type="ECO:0000256" key="2">
    <source>
        <dbReference type="ARBA" id="ARBA00022737"/>
    </source>
</evidence>
<dbReference type="SUPFAM" id="SSF50978">
    <property type="entry name" value="WD40 repeat-like"/>
    <property type="match status" value="1"/>
</dbReference>
<dbReference type="Pfam" id="PF00400">
    <property type="entry name" value="WD40"/>
    <property type="match status" value="3"/>
</dbReference>
<feature type="repeat" description="WD" evidence="4">
    <location>
        <begin position="51"/>
        <end position="85"/>
    </location>
</feature>
<dbReference type="PROSITE" id="PS50294">
    <property type="entry name" value="WD_REPEATS_REGION"/>
    <property type="match status" value="2"/>
</dbReference>
<reference evidence="5" key="1">
    <citation type="submission" date="2018-11" db="EMBL/GenBank/DDBJ databases">
        <title>Myxobolus squamalis genome and transcriptome.</title>
        <authorList>
            <person name="Yahalomi D."/>
            <person name="Atkinson S.D."/>
            <person name="Neuhof M."/>
            <person name="Chang E.S."/>
            <person name="Philippe H."/>
            <person name="Cartwright P."/>
            <person name="Bartholomew J.L."/>
            <person name="Huchon D."/>
        </authorList>
    </citation>
    <scope>NUCLEOTIDE SEQUENCE</scope>
    <source>
        <strain evidence="5">71B08</strain>
        <tissue evidence="5">Whole</tissue>
    </source>
</reference>
<dbReference type="AlphaFoldDB" id="A0A6B2G5H4"/>
<name>A0A6B2G5H4_MYXSQ</name>
<accession>A0A6B2G5H4</accession>
<dbReference type="PANTHER" id="PTHR45903">
    <property type="entry name" value="GLUTAMATE-RICH WD REPEAT-CONTAINING PROTEIN 1"/>
    <property type="match status" value="1"/>
</dbReference>